<dbReference type="AlphaFoldDB" id="A0A2A6FPC7"/>
<feature type="signal peptide" evidence="6">
    <location>
        <begin position="1"/>
        <end position="30"/>
    </location>
</feature>
<dbReference type="Proteomes" id="UP000219994">
    <property type="component" value="Unassembled WGS sequence"/>
</dbReference>
<dbReference type="InterPro" id="IPR001179">
    <property type="entry name" value="PPIase_FKBP_dom"/>
</dbReference>
<dbReference type="GO" id="GO:0003755">
    <property type="term" value="F:peptidyl-prolyl cis-trans isomerase activity"/>
    <property type="evidence" value="ECO:0007669"/>
    <property type="project" value="UniProtKB-KW"/>
</dbReference>
<dbReference type="PANTHER" id="PTHR10516:SF443">
    <property type="entry name" value="FK506-BINDING PROTEIN 59-RELATED"/>
    <property type="match status" value="1"/>
</dbReference>
<evidence type="ECO:0000259" key="7">
    <source>
        <dbReference type="PROSITE" id="PS50059"/>
    </source>
</evidence>
<protein>
    <recommendedName>
        <fullName evidence="2 5">peptidylprolyl isomerase</fullName>
        <ecNumber evidence="2 5">5.2.1.8</ecNumber>
    </recommendedName>
</protein>
<evidence type="ECO:0000256" key="3">
    <source>
        <dbReference type="ARBA" id="ARBA00023110"/>
    </source>
</evidence>
<dbReference type="Gene3D" id="3.10.50.40">
    <property type="match status" value="2"/>
</dbReference>
<name>A0A2A6FPC7_9MICO</name>
<dbReference type="PANTHER" id="PTHR10516">
    <property type="entry name" value="PEPTIDYL-PROLYL CIS-TRANS ISOMERASE"/>
    <property type="match status" value="1"/>
</dbReference>
<keyword evidence="4 5" id="KW-0413">Isomerase</keyword>
<gene>
    <name evidence="8" type="ORF">B5766_11065</name>
</gene>
<dbReference type="EMBL" id="NAEP01000052">
    <property type="protein sequence ID" value="PDQ34461.1"/>
    <property type="molecule type" value="Genomic_DNA"/>
</dbReference>
<evidence type="ECO:0000313" key="8">
    <source>
        <dbReference type="EMBL" id="PDQ34461.1"/>
    </source>
</evidence>
<dbReference type="InterPro" id="IPR050689">
    <property type="entry name" value="FKBP-type_PPIase"/>
</dbReference>
<evidence type="ECO:0000313" key="9">
    <source>
        <dbReference type="Proteomes" id="UP000219994"/>
    </source>
</evidence>
<keyword evidence="6" id="KW-0732">Signal</keyword>
<evidence type="ECO:0000256" key="6">
    <source>
        <dbReference type="SAM" id="SignalP"/>
    </source>
</evidence>
<proteinExistence type="predicted"/>
<evidence type="ECO:0000256" key="1">
    <source>
        <dbReference type="ARBA" id="ARBA00000971"/>
    </source>
</evidence>
<dbReference type="EC" id="5.2.1.8" evidence="2 5"/>
<dbReference type="Pfam" id="PF00254">
    <property type="entry name" value="FKBP_C"/>
    <property type="match status" value="1"/>
</dbReference>
<dbReference type="GO" id="GO:0005737">
    <property type="term" value="C:cytoplasm"/>
    <property type="evidence" value="ECO:0007669"/>
    <property type="project" value="TreeGrafter"/>
</dbReference>
<comment type="catalytic activity">
    <reaction evidence="1 5">
        <text>[protein]-peptidylproline (omega=180) = [protein]-peptidylproline (omega=0)</text>
        <dbReference type="Rhea" id="RHEA:16237"/>
        <dbReference type="Rhea" id="RHEA-COMP:10747"/>
        <dbReference type="Rhea" id="RHEA-COMP:10748"/>
        <dbReference type="ChEBI" id="CHEBI:83833"/>
        <dbReference type="ChEBI" id="CHEBI:83834"/>
        <dbReference type="EC" id="5.2.1.8"/>
    </reaction>
</comment>
<sequence length="323" mass="32569">MNQNPPRAVGVTLCAIAVGALVTLSGCSGANGNQDYQSSGAGCMKVSSGDVSRAVKVTGDIGSPVTATFKTPAAAKTLQRSLAKKGSGSEDIPVGTTVSVTITLYNGTTGKQLNESKGEIKTGDQQVFEALRAAVDCVPAGSRTVVVAPPASLFGSAGNSELGVSATDTVVMITDLQAASPPLVPGAWTSDVPTVTWDASGKPSVTLPGPTPPKDLVLNVLQKGTGATVKDGDSVTLDYQGTSWEDGKLFDESYGKQPATFATGSVVKGFGAALIGQTVGTKLIVSIPPQYGYGTDPNSPSSNGLGGKTLVFVVDIKDTGSAQ</sequence>
<keyword evidence="3 5" id="KW-0697">Rotamase</keyword>
<evidence type="ECO:0000256" key="4">
    <source>
        <dbReference type="ARBA" id="ARBA00023235"/>
    </source>
</evidence>
<feature type="chain" id="PRO_5012721036" description="peptidylprolyl isomerase" evidence="6">
    <location>
        <begin position="31"/>
        <end position="323"/>
    </location>
</feature>
<comment type="caution">
    <text evidence="8">The sequence shown here is derived from an EMBL/GenBank/DDBJ whole genome shotgun (WGS) entry which is preliminary data.</text>
</comment>
<dbReference type="InterPro" id="IPR046357">
    <property type="entry name" value="PPIase_dom_sf"/>
</dbReference>
<dbReference type="PROSITE" id="PS51257">
    <property type="entry name" value="PROKAR_LIPOPROTEIN"/>
    <property type="match status" value="1"/>
</dbReference>
<reference evidence="9" key="1">
    <citation type="submission" date="2017-03" db="EMBL/GenBank/DDBJ databases">
        <authorList>
            <person name="Lund M.B."/>
        </authorList>
    </citation>
    <scope>NUCLEOTIDE SEQUENCE [LARGE SCALE GENOMIC DNA]</scope>
</reference>
<dbReference type="SUPFAM" id="SSF54534">
    <property type="entry name" value="FKBP-like"/>
    <property type="match status" value="2"/>
</dbReference>
<dbReference type="PROSITE" id="PS50059">
    <property type="entry name" value="FKBP_PPIASE"/>
    <property type="match status" value="1"/>
</dbReference>
<accession>A0A2A6FPC7</accession>
<evidence type="ECO:0000256" key="2">
    <source>
        <dbReference type="ARBA" id="ARBA00013194"/>
    </source>
</evidence>
<feature type="domain" description="PPIase FKBP-type" evidence="7">
    <location>
        <begin position="232"/>
        <end position="320"/>
    </location>
</feature>
<organism evidence="8 9">
    <name type="scientific">Candidatus Lumbricidiphila eiseniae</name>
    <dbReference type="NCBI Taxonomy" id="1969409"/>
    <lineage>
        <taxon>Bacteria</taxon>
        <taxon>Bacillati</taxon>
        <taxon>Actinomycetota</taxon>
        <taxon>Actinomycetes</taxon>
        <taxon>Micrococcales</taxon>
        <taxon>Microbacteriaceae</taxon>
        <taxon>Candidatus Lumbricidiphila</taxon>
    </lineage>
</organism>
<evidence type="ECO:0000256" key="5">
    <source>
        <dbReference type="PROSITE-ProRule" id="PRU00277"/>
    </source>
</evidence>